<protein>
    <recommendedName>
        <fullName evidence="1">AB hydrolase-1 domain-containing protein</fullName>
    </recommendedName>
</protein>
<dbReference type="InterPro" id="IPR000073">
    <property type="entry name" value="AB_hydrolase_1"/>
</dbReference>
<dbReference type="EMBL" id="JAOTJD010000040">
    <property type="protein sequence ID" value="MFD3265834.1"/>
    <property type="molecule type" value="Genomic_DNA"/>
</dbReference>
<dbReference type="RefSeq" id="WP_377371200.1">
    <property type="nucleotide sequence ID" value="NZ_JAOTJD010000040.1"/>
</dbReference>
<proteinExistence type="predicted"/>
<organism evidence="2 3">
    <name type="scientific">Phenylobacterium ferrooxidans</name>
    <dbReference type="NCBI Taxonomy" id="2982689"/>
    <lineage>
        <taxon>Bacteria</taxon>
        <taxon>Pseudomonadati</taxon>
        <taxon>Pseudomonadota</taxon>
        <taxon>Alphaproteobacteria</taxon>
        <taxon>Caulobacterales</taxon>
        <taxon>Caulobacteraceae</taxon>
        <taxon>Phenylobacterium</taxon>
    </lineage>
</organism>
<dbReference type="Gene3D" id="3.40.50.1820">
    <property type="entry name" value="alpha/beta hydrolase"/>
    <property type="match status" value="1"/>
</dbReference>
<evidence type="ECO:0000313" key="3">
    <source>
        <dbReference type="Proteomes" id="UP001598130"/>
    </source>
</evidence>
<dbReference type="PROSITE" id="PS51257">
    <property type="entry name" value="PROKAR_LIPOPROTEIN"/>
    <property type="match status" value="1"/>
</dbReference>
<gene>
    <name evidence="2" type="ORF">OCL97_17910</name>
</gene>
<sequence>MRFALLHSPLVGASCWRAVVGDFAARGIWAAAPRLPAWGAAEPPYYPALAARVAEQIAQMHPVVLVVHSGAGSLAASVVAAAKGGVSQVIFVDAILPHPGRTWFETASPVLGDSLRAKVTDGEVPAWDQWFPPGALAATLPEGETRERFISELTPTPVAYLEETAPEIDLPGDIGWAYLRLSKAYEDEARVAREQGIPTLRLARHHLAMMTHADEVASALVNLVRGDHG</sequence>
<evidence type="ECO:0000313" key="2">
    <source>
        <dbReference type="EMBL" id="MFD3265834.1"/>
    </source>
</evidence>
<feature type="domain" description="AB hydrolase-1" evidence="1">
    <location>
        <begin position="6"/>
        <end position="219"/>
    </location>
</feature>
<dbReference type="Proteomes" id="UP001598130">
    <property type="component" value="Unassembled WGS sequence"/>
</dbReference>
<evidence type="ECO:0000259" key="1">
    <source>
        <dbReference type="Pfam" id="PF12697"/>
    </source>
</evidence>
<reference evidence="2 3" key="1">
    <citation type="submission" date="2022-09" db="EMBL/GenBank/DDBJ databases">
        <title>New species of Phenylobacterium.</title>
        <authorList>
            <person name="Mieszkin S."/>
        </authorList>
    </citation>
    <scope>NUCLEOTIDE SEQUENCE [LARGE SCALE GENOMIC DNA]</scope>
    <source>
        <strain evidence="2 3">HK31-G</strain>
    </source>
</reference>
<dbReference type="InterPro" id="IPR029058">
    <property type="entry name" value="AB_hydrolase_fold"/>
</dbReference>
<name>A0ABW6CSR0_9CAUL</name>
<comment type="caution">
    <text evidence="2">The sequence shown here is derived from an EMBL/GenBank/DDBJ whole genome shotgun (WGS) entry which is preliminary data.</text>
</comment>
<dbReference type="Pfam" id="PF12697">
    <property type="entry name" value="Abhydrolase_6"/>
    <property type="match status" value="1"/>
</dbReference>
<keyword evidence="3" id="KW-1185">Reference proteome</keyword>
<dbReference type="SUPFAM" id="SSF53474">
    <property type="entry name" value="alpha/beta-Hydrolases"/>
    <property type="match status" value="1"/>
</dbReference>
<accession>A0ABW6CSR0</accession>